<dbReference type="EMBL" id="CAJMWX010000088">
    <property type="protein sequence ID" value="CAE6400613.1"/>
    <property type="molecule type" value="Genomic_DNA"/>
</dbReference>
<keyword evidence="2" id="KW-0732">Signal</keyword>
<evidence type="ECO:0000256" key="2">
    <source>
        <dbReference type="SAM" id="SignalP"/>
    </source>
</evidence>
<organism evidence="3 4">
    <name type="scientific">Rhizoctonia solani</name>
    <dbReference type="NCBI Taxonomy" id="456999"/>
    <lineage>
        <taxon>Eukaryota</taxon>
        <taxon>Fungi</taxon>
        <taxon>Dikarya</taxon>
        <taxon>Basidiomycota</taxon>
        <taxon>Agaricomycotina</taxon>
        <taxon>Agaricomycetes</taxon>
        <taxon>Cantharellales</taxon>
        <taxon>Ceratobasidiaceae</taxon>
        <taxon>Rhizoctonia</taxon>
    </lineage>
</organism>
<comment type="caution">
    <text evidence="3">The sequence shown here is derived from an EMBL/GenBank/DDBJ whole genome shotgun (WGS) entry which is preliminary data.</text>
</comment>
<accession>A0A8H2WUA2</accession>
<reference evidence="3" key="1">
    <citation type="submission" date="2021-01" db="EMBL/GenBank/DDBJ databases">
        <authorList>
            <person name="Kaushik A."/>
        </authorList>
    </citation>
    <scope>NUCLEOTIDE SEQUENCE</scope>
    <source>
        <strain evidence="3">AG4-R118</strain>
    </source>
</reference>
<feature type="region of interest" description="Disordered" evidence="1">
    <location>
        <begin position="40"/>
        <end position="76"/>
    </location>
</feature>
<dbReference type="AlphaFoldDB" id="A0A8H2WUA2"/>
<protein>
    <submittedName>
        <fullName evidence="3">Uncharacterized protein</fullName>
    </submittedName>
</protein>
<dbReference type="Proteomes" id="UP000663888">
    <property type="component" value="Unassembled WGS sequence"/>
</dbReference>
<name>A0A8H2WUA2_9AGAM</name>
<feature type="signal peptide" evidence="2">
    <location>
        <begin position="1"/>
        <end position="20"/>
    </location>
</feature>
<evidence type="ECO:0000256" key="1">
    <source>
        <dbReference type="SAM" id="MobiDB-lite"/>
    </source>
</evidence>
<sequence>MVSHFPLAVTRFLAAGLAGAVELDICTSSPSEENVFGSRKGVNAYSLGDSDDIDNEQESSGRAGNGGVYESPLISD</sequence>
<proteinExistence type="predicted"/>
<evidence type="ECO:0000313" key="4">
    <source>
        <dbReference type="Proteomes" id="UP000663888"/>
    </source>
</evidence>
<feature type="chain" id="PRO_5034217811" evidence="2">
    <location>
        <begin position="21"/>
        <end position="76"/>
    </location>
</feature>
<gene>
    <name evidence="3" type="ORF">RDB_LOCUS3434</name>
</gene>
<evidence type="ECO:0000313" key="3">
    <source>
        <dbReference type="EMBL" id="CAE6400613.1"/>
    </source>
</evidence>